<organism evidence="2 3">
    <name type="scientific">Paenibacillus segetis</name>
    <dbReference type="NCBI Taxonomy" id="1325360"/>
    <lineage>
        <taxon>Bacteria</taxon>
        <taxon>Bacillati</taxon>
        <taxon>Bacillota</taxon>
        <taxon>Bacilli</taxon>
        <taxon>Bacillales</taxon>
        <taxon>Paenibacillaceae</taxon>
        <taxon>Paenibacillus</taxon>
    </lineage>
</organism>
<keyword evidence="1" id="KW-0472">Membrane</keyword>
<accession>A0ABQ1YT62</accession>
<evidence type="ECO:0000256" key="1">
    <source>
        <dbReference type="SAM" id="Phobius"/>
    </source>
</evidence>
<evidence type="ECO:0000313" key="2">
    <source>
        <dbReference type="EMBL" id="GGH37916.1"/>
    </source>
</evidence>
<dbReference type="Proteomes" id="UP000659344">
    <property type="component" value="Unassembled WGS sequence"/>
</dbReference>
<dbReference type="EMBL" id="BMFT01000005">
    <property type="protein sequence ID" value="GGH37916.1"/>
    <property type="molecule type" value="Genomic_DNA"/>
</dbReference>
<proteinExistence type="predicted"/>
<keyword evidence="1" id="KW-0812">Transmembrane</keyword>
<reference evidence="3" key="1">
    <citation type="journal article" date="2019" name="Int. J. Syst. Evol. Microbiol.">
        <title>The Global Catalogue of Microorganisms (GCM) 10K type strain sequencing project: providing services to taxonomists for standard genome sequencing and annotation.</title>
        <authorList>
            <consortium name="The Broad Institute Genomics Platform"/>
            <consortium name="The Broad Institute Genome Sequencing Center for Infectious Disease"/>
            <person name="Wu L."/>
            <person name="Ma J."/>
        </authorList>
    </citation>
    <scope>NUCLEOTIDE SEQUENCE [LARGE SCALE GENOMIC DNA]</scope>
    <source>
        <strain evidence="3">CGMCC 1.12769</strain>
    </source>
</reference>
<sequence length="40" mass="4239">MHEFDGEGFTEAVIIVILIALFIFGSEDIGDLTTGPTPAT</sequence>
<keyword evidence="3" id="KW-1185">Reference proteome</keyword>
<feature type="transmembrane region" description="Helical" evidence="1">
    <location>
        <begin position="6"/>
        <end position="24"/>
    </location>
</feature>
<comment type="caution">
    <text evidence="2">The sequence shown here is derived from an EMBL/GenBank/DDBJ whole genome shotgun (WGS) entry which is preliminary data.</text>
</comment>
<protein>
    <submittedName>
        <fullName evidence="2">Uncharacterized protein</fullName>
    </submittedName>
</protein>
<name>A0ABQ1YT62_9BACL</name>
<gene>
    <name evidence="2" type="ORF">GCM10008013_45630</name>
</gene>
<evidence type="ECO:0000313" key="3">
    <source>
        <dbReference type="Proteomes" id="UP000659344"/>
    </source>
</evidence>
<keyword evidence="1" id="KW-1133">Transmembrane helix</keyword>